<dbReference type="InterPro" id="IPR004853">
    <property type="entry name" value="Sugar_P_trans_dom"/>
</dbReference>
<evidence type="ECO:0000259" key="7">
    <source>
        <dbReference type="Pfam" id="PF03151"/>
    </source>
</evidence>
<accession>A0AAW2YRN2</accession>
<proteinExistence type="predicted"/>
<keyword evidence="9" id="KW-1185">Reference proteome</keyword>
<dbReference type="PANTHER" id="PTHR11132">
    <property type="entry name" value="SOLUTE CARRIER FAMILY 35"/>
    <property type="match status" value="1"/>
</dbReference>
<keyword evidence="4 6" id="KW-0472">Membrane</keyword>
<keyword evidence="2 6" id="KW-0812">Transmembrane</keyword>
<dbReference type="SUPFAM" id="SSF103481">
    <property type="entry name" value="Multidrug resistance efflux transporter EmrE"/>
    <property type="match status" value="2"/>
</dbReference>
<evidence type="ECO:0000256" key="4">
    <source>
        <dbReference type="ARBA" id="ARBA00023136"/>
    </source>
</evidence>
<feature type="region of interest" description="Disordered" evidence="5">
    <location>
        <begin position="301"/>
        <end position="320"/>
    </location>
</feature>
<reference evidence="8 9" key="1">
    <citation type="submission" date="2024-03" db="EMBL/GenBank/DDBJ databases">
        <title>The Acrasis kona genome and developmental transcriptomes reveal deep origins of eukaryotic multicellular pathways.</title>
        <authorList>
            <person name="Sheikh S."/>
            <person name="Fu C.-J."/>
            <person name="Brown M.W."/>
            <person name="Baldauf S.L."/>
        </authorList>
    </citation>
    <scope>NUCLEOTIDE SEQUENCE [LARGE SCALE GENOMIC DNA]</scope>
    <source>
        <strain evidence="8 9">ATCC MYA-3509</strain>
    </source>
</reference>
<feature type="transmembrane region" description="Helical" evidence="6">
    <location>
        <begin position="228"/>
        <end position="248"/>
    </location>
</feature>
<feature type="transmembrane region" description="Helical" evidence="6">
    <location>
        <begin position="36"/>
        <end position="62"/>
    </location>
</feature>
<dbReference type="EMBL" id="JAOPGA020000593">
    <property type="protein sequence ID" value="KAL0479734.1"/>
    <property type="molecule type" value="Genomic_DNA"/>
</dbReference>
<evidence type="ECO:0000313" key="8">
    <source>
        <dbReference type="EMBL" id="KAL0479734.1"/>
    </source>
</evidence>
<comment type="subcellular location">
    <subcellularLocation>
        <location evidence="1">Membrane</location>
        <topology evidence="1">Multi-pass membrane protein</topology>
    </subcellularLocation>
</comment>
<comment type="caution">
    <text evidence="8">The sequence shown here is derived from an EMBL/GenBank/DDBJ whole genome shotgun (WGS) entry which is preliminary data.</text>
</comment>
<gene>
    <name evidence="8" type="ORF">AKO1_007560</name>
</gene>
<keyword evidence="3 6" id="KW-1133">Transmembrane helix</keyword>
<dbReference type="Pfam" id="PF03151">
    <property type="entry name" value="TPT"/>
    <property type="match status" value="1"/>
</dbReference>
<feature type="transmembrane region" description="Helical" evidence="6">
    <location>
        <begin position="74"/>
        <end position="93"/>
    </location>
</feature>
<dbReference type="AlphaFoldDB" id="A0AAW2YRN2"/>
<organism evidence="8 9">
    <name type="scientific">Acrasis kona</name>
    <dbReference type="NCBI Taxonomy" id="1008807"/>
    <lineage>
        <taxon>Eukaryota</taxon>
        <taxon>Discoba</taxon>
        <taxon>Heterolobosea</taxon>
        <taxon>Tetramitia</taxon>
        <taxon>Eutetramitia</taxon>
        <taxon>Acrasidae</taxon>
        <taxon>Acrasis</taxon>
    </lineage>
</organism>
<dbReference type="InterPro" id="IPR050186">
    <property type="entry name" value="TPT_transporter"/>
</dbReference>
<feature type="transmembrane region" description="Helical" evidence="6">
    <location>
        <begin position="99"/>
        <end position="118"/>
    </location>
</feature>
<dbReference type="GO" id="GO:0016020">
    <property type="term" value="C:membrane"/>
    <property type="evidence" value="ECO:0007669"/>
    <property type="project" value="UniProtKB-SubCell"/>
</dbReference>
<name>A0AAW2YRN2_9EUKA</name>
<protein>
    <recommendedName>
        <fullName evidence="7">Sugar phosphate transporter domain-containing protein</fullName>
    </recommendedName>
</protein>
<evidence type="ECO:0000256" key="2">
    <source>
        <dbReference type="ARBA" id="ARBA00022692"/>
    </source>
</evidence>
<sequence length="340" mass="37622">MSAQEQKQFASQALIWFAVQGISSISLTILNKSLAFYYPFPAMIIAIQNLFSIPLFVAAGYSNILPMNQIQLQHLLYSLPTTLCYVLLLWTSIEGLSAVSIALVVIMRNLVPFATGAIENIFFDLKLTGRSYISLAAIFVGAVFYSLTDFTLSYRGITWLLLNTFLSVLIPIVEKRYLTSKLKDQTPAGINFYRNTLSVPMLLVIAYLQGNLGESYETYFTLSNSTHLMVLVSCLAGFSIGIAYYFLLKIVSNTSIAIANTFYKLTTLAASTLFWGIEFDSIGIIGILVSFGGILSYTTEPRKPATSAPPATVTESSDKKMEEVLVDIEALQSDEEKRQK</sequence>
<feature type="domain" description="Sugar phosphate transporter" evidence="7">
    <location>
        <begin position="14"/>
        <end position="297"/>
    </location>
</feature>
<evidence type="ECO:0000256" key="1">
    <source>
        <dbReference type="ARBA" id="ARBA00004141"/>
    </source>
</evidence>
<evidence type="ECO:0000256" key="5">
    <source>
        <dbReference type="SAM" id="MobiDB-lite"/>
    </source>
</evidence>
<evidence type="ECO:0000256" key="3">
    <source>
        <dbReference type="ARBA" id="ARBA00022989"/>
    </source>
</evidence>
<dbReference type="Proteomes" id="UP001431209">
    <property type="component" value="Unassembled WGS sequence"/>
</dbReference>
<feature type="transmembrane region" description="Helical" evidence="6">
    <location>
        <begin position="281"/>
        <end position="298"/>
    </location>
</feature>
<feature type="transmembrane region" description="Helical" evidence="6">
    <location>
        <begin position="153"/>
        <end position="172"/>
    </location>
</feature>
<evidence type="ECO:0000313" key="9">
    <source>
        <dbReference type="Proteomes" id="UP001431209"/>
    </source>
</evidence>
<dbReference type="InterPro" id="IPR037185">
    <property type="entry name" value="EmrE-like"/>
</dbReference>
<feature type="transmembrane region" description="Helical" evidence="6">
    <location>
        <begin position="192"/>
        <end position="208"/>
    </location>
</feature>
<feature type="transmembrane region" description="Helical" evidence="6">
    <location>
        <begin position="12"/>
        <end position="30"/>
    </location>
</feature>
<feature type="transmembrane region" description="Helical" evidence="6">
    <location>
        <begin position="130"/>
        <end position="147"/>
    </location>
</feature>
<evidence type="ECO:0000256" key="6">
    <source>
        <dbReference type="SAM" id="Phobius"/>
    </source>
</evidence>
<feature type="transmembrane region" description="Helical" evidence="6">
    <location>
        <begin position="255"/>
        <end position="275"/>
    </location>
</feature>